<dbReference type="GO" id="GO:0015421">
    <property type="term" value="F:ABC-type oligopeptide transporter activity"/>
    <property type="evidence" value="ECO:0007669"/>
    <property type="project" value="TreeGrafter"/>
</dbReference>
<comment type="subcellular location">
    <subcellularLocation>
        <location evidence="1">Cell membrane</location>
        <topology evidence="1">Multi-pass membrane protein</topology>
    </subcellularLocation>
</comment>
<name>A0A1H9AD64_9ACTN</name>
<keyword evidence="3 5" id="KW-1133">Transmembrane helix</keyword>
<dbReference type="Gene3D" id="3.40.50.300">
    <property type="entry name" value="P-loop containing nucleotide triphosphate hydrolases"/>
    <property type="match status" value="1"/>
</dbReference>
<proteinExistence type="predicted"/>
<reference evidence="9" key="1">
    <citation type="submission" date="2016-10" db="EMBL/GenBank/DDBJ databases">
        <authorList>
            <person name="Varghese N."/>
            <person name="Submissions S."/>
        </authorList>
    </citation>
    <scope>NUCLEOTIDE SEQUENCE [LARGE SCALE GENOMIC DNA]</scope>
    <source>
        <strain evidence="9">CGMCC 4.6856</strain>
    </source>
</reference>
<protein>
    <submittedName>
        <fullName evidence="8">ABC-type multidrug transport system, ATPase and permease component</fullName>
    </submittedName>
</protein>
<feature type="transmembrane region" description="Helical" evidence="5">
    <location>
        <begin position="304"/>
        <end position="325"/>
    </location>
</feature>
<dbReference type="GO" id="GO:0016887">
    <property type="term" value="F:ATP hydrolysis activity"/>
    <property type="evidence" value="ECO:0007669"/>
    <property type="project" value="InterPro"/>
</dbReference>
<dbReference type="GO" id="GO:0005886">
    <property type="term" value="C:plasma membrane"/>
    <property type="evidence" value="ECO:0007669"/>
    <property type="project" value="UniProtKB-SubCell"/>
</dbReference>
<dbReference type="SUPFAM" id="SSF90123">
    <property type="entry name" value="ABC transporter transmembrane region"/>
    <property type="match status" value="1"/>
</dbReference>
<keyword evidence="4 5" id="KW-0472">Membrane</keyword>
<dbReference type="RefSeq" id="WP_091177561.1">
    <property type="nucleotide sequence ID" value="NZ_FOFA01000001.1"/>
</dbReference>
<feature type="transmembrane region" description="Helical" evidence="5">
    <location>
        <begin position="162"/>
        <end position="181"/>
    </location>
</feature>
<feature type="domain" description="ABC transporter" evidence="6">
    <location>
        <begin position="341"/>
        <end position="623"/>
    </location>
</feature>
<dbReference type="PROSITE" id="PS00211">
    <property type="entry name" value="ABC_TRANSPORTER_1"/>
    <property type="match status" value="1"/>
</dbReference>
<dbReference type="InterPro" id="IPR011527">
    <property type="entry name" value="ABC1_TM_dom"/>
</dbReference>
<feature type="domain" description="ABC transmembrane type-1" evidence="7">
    <location>
        <begin position="49"/>
        <end position="330"/>
    </location>
</feature>
<dbReference type="AlphaFoldDB" id="A0A1H9AD64"/>
<evidence type="ECO:0000313" key="9">
    <source>
        <dbReference type="Proteomes" id="UP000198504"/>
    </source>
</evidence>
<dbReference type="PANTHER" id="PTHR43394:SF1">
    <property type="entry name" value="ATP-BINDING CASSETTE SUB-FAMILY B MEMBER 10, MITOCHONDRIAL"/>
    <property type="match status" value="1"/>
</dbReference>
<dbReference type="Pfam" id="PF00664">
    <property type="entry name" value="ABC_membrane"/>
    <property type="match status" value="1"/>
</dbReference>
<dbReference type="SUPFAM" id="SSF52540">
    <property type="entry name" value="P-loop containing nucleoside triphosphate hydrolases"/>
    <property type="match status" value="1"/>
</dbReference>
<dbReference type="InterPro" id="IPR036640">
    <property type="entry name" value="ABC1_TM_sf"/>
</dbReference>
<sequence length="634" mass="67728">MHDFPPLVHAYSDGPAGAPERGEVFRHPDLRGPKRFLLWLLRQQWQVVVVACLVSMLEWLPGSVGPYVIGRVIDDGIRAGDPGTTVRLLLVLLGLVLVGVVAGVLYHTLVVRSWLIGMYGPMKLVTRKSTQLGSVLSRRSPTGEVLSVSASDSDEFGGLTQIVSEAVGAFIATLVIAGLVLSTSVPLGLLVLVAAPLIVLLVVPLFRPLQRREETERNRSSELTGLATDIVAGLRILRGIGGERTFGRNYATQSDLTRRAGVSAGIWQAAVDSCGVLLSGLFLVLLVWLGTRSVLSGGLSVGELVSFAGYAVFMVWPVQSFFTFAQKWIRSIVSARKAVTLLTEDPPWDAGDPTLALPREGALADDRSGFVAEPGRMTALVSAVPEESAALADRLGRYLPARRGAVGLDVDATLHGRALRRARDEQRARRRAVAAEDRAVANGRTGVTLGGVDLGEVPVRAVRERVLVSDASSSTFAGTLQSVLDPHGRLTREQAEAAVHAAVAEDVYEALPGGWQGVVEERGRGLSGGQRQRLVLARALALEPDVLVLVEPTSAVDAHTEAEIGVRLRAARSGRTTVVVTASPLLLHQADTVALLHDGRVVETGTHEELLHGSAAYRRVVTRSAVDQWEASDV</sequence>
<dbReference type="STRING" id="1036181.SAMN05421756_101562"/>
<dbReference type="CDD" id="cd07346">
    <property type="entry name" value="ABC_6TM_exporters"/>
    <property type="match status" value="1"/>
</dbReference>
<accession>A0A1H9AD64</accession>
<feature type="transmembrane region" description="Helical" evidence="5">
    <location>
        <begin position="266"/>
        <end position="289"/>
    </location>
</feature>
<evidence type="ECO:0000313" key="8">
    <source>
        <dbReference type="EMBL" id="SEP74481.1"/>
    </source>
</evidence>
<dbReference type="Gene3D" id="1.20.1560.10">
    <property type="entry name" value="ABC transporter type 1, transmembrane domain"/>
    <property type="match status" value="1"/>
</dbReference>
<dbReference type="PROSITE" id="PS50929">
    <property type="entry name" value="ABC_TM1F"/>
    <property type="match status" value="1"/>
</dbReference>
<dbReference type="InterPro" id="IPR027417">
    <property type="entry name" value="P-loop_NTPase"/>
</dbReference>
<keyword evidence="9" id="KW-1185">Reference proteome</keyword>
<evidence type="ECO:0000256" key="3">
    <source>
        <dbReference type="ARBA" id="ARBA00022989"/>
    </source>
</evidence>
<dbReference type="Proteomes" id="UP000198504">
    <property type="component" value="Unassembled WGS sequence"/>
</dbReference>
<dbReference type="PROSITE" id="PS50893">
    <property type="entry name" value="ABC_TRANSPORTER_2"/>
    <property type="match status" value="1"/>
</dbReference>
<dbReference type="InterPro" id="IPR039421">
    <property type="entry name" value="Type_1_exporter"/>
</dbReference>
<keyword evidence="2 5" id="KW-0812">Transmembrane</keyword>
<evidence type="ECO:0000256" key="2">
    <source>
        <dbReference type="ARBA" id="ARBA00022692"/>
    </source>
</evidence>
<dbReference type="InterPro" id="IPR017871">
    <property type="entry name" value="ABC_transporter-like_CS"/>
</dbReference>
<evidence type="ECO:0000256" key="5">
    <source>
        <dbReference type="SAM" id="Phobius"/>
    </source>
</evidence>
<dbReference type="EMBL" id="FOFA01000001">
    <property type="protein sequence ID" value="SEP74481.1"/>
    <property type="molecule type" value="Genomic_DNA"/>
</dbReference>
<feature type="transmembrane region" description="Helical" evidence="5">
    <location>
        <begin position="88"/>
        <end position="109"/>
    </location>
</feature>
<evidence type="ECO:0000259" key="7">
    <source>
        <dbReference type="PROSITE" id="PS50929"/>
    </source>
</evidence>
<gene>
    <name evidence="8" type="ORF">SAMN05421756_101562</name>
</gene>
<dbReference type="OrthoDB" id="4966664at2"/>
<evidence type="ECO:0000256" key="1">
    <source>
        <dbReference type="ARBA" id="ARBA00004651"/>
    </source>
</evidence>
<evidence type="ECO:0000256" key="4">
    <source>
        <dbReference type="ARBA" id="ARBA00023136"/>
    </source>
</evidence>
<dbReference type="PANTHER" id="PTHR43394">
    <property type="entry name" value="ATP-DEPENDENT PERMEASE MDL1, MITOCHONDRIAL"/>
    <property type="match status" value="1"/>
</dbReference>
<dbReference type="Pfam" id="PF00005">
    <property type="entry name" value="ABC_tran"/>
    <property type="match status" value="1"/>
</dbReference>
<organism evidence="8 9">
    <name type="scientific">Microlunatus flavus</name>
    <dbReference type="NCBI Taxonomy" id="1036181"/>
    <lineage>
        <taxon>Bacteria</taxon>
        <taxon>Bacillati</taxon>
        <taxon>Actinomycetota</taxon>
        <taxon>Actinomycetes</taxon>
        <taxon>Propionibacteriales</taxon>
        <taxon>Propionibacteriaceae</taxon>
        <taxon>Microlunatus</taxon>
    </lineage>
</organism>
<dbReference type="GO" id="GO:0005524">
    <property type="term" value="F:ATP binding"/>
    <property type="evidence" value="ECO:0007669"/>
    <property type="project" value="InterPro"/>
</dbReference>
<feature type="transmembrane region" description="Helical" evidence="5">
    <location>
        <begin position="187"/>
        <end position="209"/>
    </location>
</feature>
<dbReference type="InterPro" id="IPR003439">
    <property type="entry name" value="ABC_transporter-like_ATP-bd"/>
</dbReference>
<evidence type="ECO:0000259" key="6">
    <source>
        <dbReference type="PROSITE" id="PS50893"/>
    </source>
</evidence>